<dbReference type="InterPro" id="IPR027434">
    <property type="entry name" value="Homing_endonucl"/>
</dbReference>
<keyword evidence="3" id="KW-0255">Endonuclease</keyword>
<keyword evidence="3" id="KW-0496">Mitochondrion</keyword>
<geneLocation type="mitochondrion" evidence="3"/>
<comment type="function">
    <text evidence="1">Mitochondrial DNA endonuclease involved in intron homing.</text>
</comment>
<dbReference type="AlphaFoldDB" id="G4U3G0"/>
<proteinExistence type="predicted"/>
<protein>
    <submittedName>
        <fullName evidence="3">Related to LAGLIDADG endonuclease</fullName>
    </submittedName>
</protein>
<feature type="domain" description="Homing endonuclease LAGLIDADG" evidence="2">
    <location>
        <begin position="123"/>
        <end position="189"/>
    </location>
</feature>
<dbReference type="Proteomes" id="UP000007148">
    <property type="component" value="Mitochondrion MT"/>
</dbReference>
<keyword evidence="4" id="KW-1185">Reference proteome</keyword>
<dbReference type="PANTHER" id="PTHR36181">
    <property type="entry name" value="INTRON-ENCODED ENDONUCLEASE AI3-RELATED"/>
    <property type="match status" value="1"/>
</dbReference>
<accession>G4U3G0</accession>
<dbReference type="InterPro" id="IPR051289">
    <property type="entry name" value="LAGLIDADG_Endonuclease"/>
</dbReference>
<dbReference type="eggNOG" id="ENOG502SUQ1">
    <property type="taxonomic scope" value="Eukaryota"/>
</dbReference>
<evidence type="ECO:0000259" key="2">
    <source>
        <dbReference type="Pfam" id="PF00961"/>
    </source>
</evidence>
<sequence length="191" mass="21397">MLQSVSKFLGGIGYISSKSSDNTITLRISGIEKCLIVRDYSINYPLMTYKLVYFQLWSTILDQIIAKEHLTLTGLIKIVALKAHFKGGLSLLLSANFPNYTPVLLPDYNLNLGLMYIFYICSFINTDGSFFLLVSSDSRATLGLRARLKIVLTQHTISLIVLQAIIAYPGLEVLKPKSEKPAYRLRISSLK</sequence>
<reference evidence="3 4" key="1">
    <citation type="journal article" date="2011" name="PLoS Pathog.">
        <title>Endophytic Life Strategies Decoded by Genome and Transcriptome Analyses of the Mutualistic Root Symbiont Piriformospora indica.</title>
        <authorList>
            <person name="Zuccaro A."/>
            <person name="Lahrmann U."/>
            <person name="Guldener U."/>
            <person name="Langen G."/>
            <person name="Pfiffi S."/>
            <person name="Biedenkopf D."/>
            <person name="Wong P."/>
            <person name="Samans B."/>
            <person name="Grimm C."/>
            <person name="Basiewicz M."/>
            <person name="Murat C."/>
            <person name="Martin F."/>
            <person name="Kogel K.H."/>
        </authorList>
    </citation>
    <scope>NUCLEOTIDE SEQUENCE [LARGE SCALE GENOMIC DNA]</scope>
    <source>
        <strain evidence="3 4">DSM 11827</strain>
    </source>
</reference>
<dbReference type="GO" id="GO:0004519">
    <property type="term" value="F:endonuclease activity"/>
    <property type="evidence" value="ECO:0007669"/>
    <property type="project" value="UniProtKB-KW"/>
</dbReference>
<dbReference type="PANTHER" id="PTHR36181:SF4">
    <property type="entry name" value="LAGLIDADG ENDONUCLEASE"/>
    <property type="match status" value="1"/>
</dbReference>
<dbReference type="InterPro" id="IPR004860">
    <property type="entry name" value="LAGLIDADG_dom"/>
</dbReference>
<organism evidence="4">
    <name type="scientific">Serendipita indica (strain DSM 11827)</name>
    <name type="common">Root endophyte fungus</name>
    <name type="synonym">Piriformospora indica</name>
    <dbReference type="NCBI Taxonomy" id="1109443"/>
    <lineage>
        <taxon>Eukaryota</taxon>
        <taxon>Fungi</taxon>
        <taxon>Dikarya</taxon>
        <taxon>Basidiomycota</taxon>
        <taxon>Agaricomycotina</taxon>
        <taxon>Agaricomycetes</taxon>
        <taxon>Sebacinales</taxon>
        <taxon>Serendipitaceae</taxon>
        <taxon>Serendipita</taxon>
    </lineage>
</organism>
<evidence type="ECO:0000256" key="1">
    <source>
        <dbReference type="ARBA" id="ARBA00002670"/>
    </source>
</evidence>
<dbReference type="EMBL" id="FQ859090">
    <property type="protein sequence ID" value="CCA78116.1"/>
    <property type="molecule type" value="Genomic_DNA"/>
</dbReference>
<dbReference type="InParanoid" id="G4U3G0"/>
<dbReference type="GO" id="GO:0005739">
    <property type="term" value="C:mitochondrion"/>
    <property type="evidence" value="ECO:0007669"/>
    <property type="project" value="UniProtKB-ARBA"/>
</dbReference>
<evidence type="ECO:0000313" key="4">
    <source>
        <dbReference type="Proteomes" id="UP000007148"/>
    </source>
</evidence>
<dbReference type="SUPFAM" id="SSF55608">
    <property type="entry name" value="Homing endonucleases"/>
    <property type="match status" value="2"/>
</dbReference>
<dbReference type="OrthoDB" id="5424169at2759"/>
<dbReference type="Gene3D" id="3.10.28.10">
    <property type="entry name" value="Homing endonucleases"/>
    <property type="match status" value="2"/>
</dbReference>
<dbReference type="STRING" id="1109443.G4U3G0"/>
<keyword evidence="3" id="KW-0378">Hydrolase</keyword>
<gene>
    <name evidence="3" type="ORF">PIIN_mit_LAG6</name>
</gene>
<name>G4U3G0_SERID</name>
<dbReference type="Pfam" id="PF00961">
    <property type="entry name" value="LAGLIDADG_1"/>
    <property type="match status" value="2"/>
</dbReference>
<keyword evidence="3" id="KW-0540">Nuclease</keyword>
<evidence type="ECO:0000313" key="3">
    <source>
        <dbReference type="EMBL" id="CCA78116.1"/>
    </source>
</evidence>
<feature type="domain" description="Homing endonuclease LAGLIDADG" evidence="2">
    <location>
        <begin position="1"/>
        <end position="60"/>
    </location>
</feature>